<dbReference type="NCBIfam" id="TIGR00756">
    <property type="entry name" value="PPR"/>
    <property type="match status" value="4"/>
</dbReference>
<dbReference type="OrthoDB" id="3399at2759"/>
<dbReference type="EC" id="2.1.1.204" evidence="4"/>
<keyword evidence="5" id="KW-1185">Reference proteome</keyword>
<protein>
    <submittedName>
        <fullName evidence="4">Pentatricopeptide repeat-containing protein</fullName>
        <ecNumber evidence="4">2.1.1.204</ecNumber>
    </submittedName>
</protein>
<evidence type="ECO:0000256" key="2">
    <source>
        <dbReference type="ARBA" id="ARBA00022737"/>
    </source>
</evidence>
<dbReference type="GO" id="GO:0032259">
    <property type="term" value="P:methylation"/>
    <property type="evidence" value="ECO:0007669"/>
    <property type="project" value="UniProtKB-KW"/>
</dbReference>
<keyword evidence="4" id="KW-0808">Transferase</keyword>
<dbReference type="Gene3D" id="1.25.40.10">
    <property type="entry name" value="Tetratricopeptide repeat domain"/>
    <property type="match status" value="4"/>
</dbReference>
<dbReference type="InterPro" id="IPR050667">
    <property type="entry name" value="PPR-containing_protein"/>
</dbReference>
<dbReference type="InterPro" id="IPR002885">
    <property type="entry name" value="PPR_rpt"/>
</dbReference>
<dbReference type="Pfam" id="PF01535">
    <property type="entry name" value="PPR"/>
    <property type="match status" value="2"/>
</dbReference>
<evidence type="ECO:0000313" key="4">
    <source>
        <dbReference type="EMBL" id="PKA65950.1"/>
    </source>
</evidence>
<dbReference type="InterPro" id="IPR011990">
    <property type="entry name" value="TPR-like_helical_dom_sf"/>
</dbReference>
<evidence type="ECO:0000313" key="5">
    <source>
        <dbReference type="Proteomes" id="UP000236161"/>
    </source>
</evidence>
<dbReference type="PANTHER" id="PTHR47939">
    <property type="entry name" value="MEMBRANE-ASSOCIATED SALT-INDUCIBLE PROTEIN-LIKE"/>
    <property type="match status" value="1"/>
</dbReference>
<comment type="similarity">
    <text evidence="1">Belongs to the PPR family. P subfamily.</text>
</comment>
<dbReference type="EMBL" id="KZ451888">
    <property type="protein sequence ID" value="PKA65950.1"/>
    <property type="molecule type" value="Genomic_DNA"/>
</dbReference>
<proteinExistence type="inferred from homology"/>
<dbReference type="Pfam" id="PF12854">
    <property type="entry name" value="PPR_1"/>
    <property type="match status" value="1"/>
</dbReference>
<dbReference type="Proteomes" id="UP000236161">
    <property type="component" value="Unassembled WGS sequence"/>
</dbReference>
<sequence>MFSGKVFHRLQAMDIFSPFIKNQLVGLLMLRQRCSDSAPSLPNSSQSNKIRALLDAVALGVGSLEEMEIKVEQMNITPTPDLVIQIFNSCKTLPASPGSSSGRSRSRRLLRFFSWCINRSHEGFEDEVFNFAIRAFSEMMDLTAMGIAVSLLLKAGRRMDSATFVLVVETLVKAGKADEAVRLFRMMVERQLIPWVPQGGSRWSSITAVVQALCARGYARKAEGIVWHHREKICEEKEIIYRCLLHGWCIHGDVKEARRTLNEMKSHGTDPGLASYNHLLRCICNRNLKLNPSGIVFEAMDLMTEMRSAGITPNTVSFNILLSCLSRGRRVKEALKILSFMKRREVECSADQVSYYLVVKLLYLTNRIAKGNAIVNQMIEDEVKVSARFFHGLIGVLIGEDDVDCALEIFERMKSYCLENVGSTYDLLIEKLCRDGRFEEGKHLYDEAVEKGIVLQISGDLLDPLKTEVFKPTRSEDKISQRCRMKLLQSRRKSSSRINERNKK</sequence>
<keyword evidence="2" id="KW-0677">Repeat</keyword>
<evidence type="ECO:0000256" key="3">
    <source>
        <dbReference type="PROSITE-ProRule" id="PRU00708"/>
    </source>
</evidence>
<keyword evidence="4" id="KW-0489">Methyltransferase</keyword>
<dbReference type="Pfam" id="PF13041">
    <property type="entry name" value="PPR_2"/>
    <property type="match status" value="1"/>
</dbReference>
<dbReference type="PROSITE" id="PS51375">
    <property type="entry name" value="PPR"/>
    <property type="match status" value="4"/>
</dbReference>
<dbReference type="STRING" id="1088818.A0A2I0BDT0"/>
<dbReference type="AlphaFoldDB" id="A0A2I0BDT0"/>
<accession>A0A2I0BDT0</accession>
<name>A0A2I0BDT0_9ASPA</name>
<feature type="repeat" description="PPR" evidence="3">
    <location>
        <begin position="421"/>
        <end position="455"/>
    </location>
</feature>
<dbReference type="GO" id="GO:0008168">
    <property type="term" value="F:methyltransferase activity"/>
    <property type="evidence" value="ECO:0007669"/>
    <property type="project" value="UniProtKB-KW"/>
</dbReference>
<dbReference type="PANTHER" id="PTHR47939:SF13">
    <property type="entry name" value="OS03G0201400 PROTEIN"/>
    <property type="match status" value="1"/>
</dbReference>
<feature type="repeat" description="PPR" evidence="3">
    <location>
        <begin position="160"/>
        <end position="194"/>
    </location>
</feature>
<gene>
    <name evidence="4" type="ORF">AXF42_Ash010359</name>
</gene>
<reference evidence="4 5" key="1">
    <citation type="journal article" date="2017" name="Nature">
        <title>The Apostasia genome and the evolution of orchids.</title>
        <authorList>
            <person name="Zhang G.Q."/>
            <person name="Liu K.W."/>
            <person name="Li Z."/>
            <person name="Lohaus R."/>
            <person name="Hsiao Y.Y."/>
            <person name="Niu S.C."/>
            <person name="Wang J.Y."/>
            <person name="Lin Y.C."/>
            <person name="Xu Q."/>
            <person name="Chen L.J."/>
            <person name="Yoshida K."/>
            <person name="Fujiwara S."/>
            <person name="Wang Z.W."/>
            <person name="Zhang Y.Q."/>
            <person name="Mitsuda N."/>
            <person name="Wang M."/>
            <person name="Liu G.H."/>
            <person name="Pecoraro L."/>
            <person name="Huang H.X."/>
            <person name="Xiao X.J."/>
            <person name="Lin M."/>
            <person name="Wu X.Y."/>
            <person name="Wu W.L."/>
            <person name="Chen Y.Y."/>
            <person name="Chang S.B."/>
            <person name="Sakamoto S."/>
            <person name="Ohme-Takagi M."/>
            <person name="Yagi M."/>
            <person name="Zeng S.J."/>
            <person name="Shen C.Y."/>
            <person name="Yeh C.M."/>
            <person name="Luo Y.B."/>
            <person name="Tsai W.C."/>
            <person name="Van de Peer Y."/>
            <person name="Liu Z.J."/>
        </authorList>
    </citation>
    <scope>NUCLEOTIDE SEQUENCE [LARGE SCALE GENOMIC DNA]</scope>
    <source>
        <strain evidence="5">cv. Shenzhen</strain>
        <tissue evidence="4">Stem</tissue>
    </source>
</reference>
<feature type="repeat" description="PPR" evidence="3">
    <location>
        <begin position="237"/>
        <end position="271"/>
    </location>
</feature>
<organism evidence="4 5">
    <name type="scientific">Apostasia shenzhenica</name>
    <dbReference type="NCBI Taxonomy" id="1088818"/>
    <lineage>
        <taxon>Eukaryota</taxon>
        <taxon>Viridiplantae</taxon>
        <taxon>Streptophyta</taxon>
        <taxon>Embryophyta</taxon>
        <taxon>Tracheophyta</taxon>
        <taxon>Spermatophyta</taxon>
        <taxon>Magnoliopsida</taxon>
        <taxon>Liliopsida</taxon>
        <taxon>Asparagales</taxon>
        <taxon>Orchidaceae</taxon>
        <taxon>Apostasioideae</taxon>
        <taxon>Apostasia</taxon>
    </lineage>
</organism>
<feature type="repeat" description="PPR" evidence="3">
    <location>
        <begin position="314"/>
        <end position="348"/>
    </location>
</feature>
<evidence type="ECO:0000256" key="1">
    <source>
        <dbReference type="ARBA" id="ARBA00007626"/>
    </source>
</evidence>